<dbReference type="SUPFAM" id="SSF89372">
    <property type="entry name" value="Fucose-specific lectin"/>
    <property type="match status" value="1"/>
</dbReference>
<organism evidence="1 2">
    <name type="scientific">Hyalangium minutum</name>
    <dbReference type="NCBI Taxonomy" id="394096"/>
    <lineage>
        <taxon>Bacteria</taxon>
        <taxon>Pseudomonadati</taxon>
        <taxon>Myxococcota</taxon>
        <taxon>Myxococcia</taxon>
        <taxon>Myxococcales</taxon>
        <taxon>Cystobacterineae</taxon>
        <taxon>Archangiaceae</taxon>
        <taxon>Hyalangium</taxon>
    </lineage>
</organism>
<sequence>MASLDLKAWLPGVCLLVLVACGEERPSPLPAQLPEEAAEGLPRAAPPRVFQLERANQGPYLERTVERFRAVSSSTEVKSVLWSASGGKLETQGLQATWTLPRAGDASLTLTAETQDGAQLTETYQFRVSAEVSSLPEGASSNVPLAPVAVDTSSDTTGSMCDLAFDPAGNGHLIYDRYPHNSIWYGFWNGTTWNTQQVDGLGFNTGGSFQGPMALAVDPTGKPHIVYVMAGRGVWYATLSGTTWIRERIDPVALPPMNVPSVGIALDPSQGNRPTIAYGYYGPIPSGGNGYRTVVAYRTGTAAWTTSLLTFPTASVSTDQEFHGELLFDPTGTLYMTVGDFSLGTWKAPSTVAVVEFSNNAIYASEHISLARTTAGHVLMRWDGYLLDVTIASPLSASTGRLSLIEPAASYVGDLIFASGKPQEVHLHGSRLEFVAPGADNYWTYTDLGTAASSARIALAQRPTTGVVHFCYQSGSKVTFQ</sequence>
<dbReference type="OrthoDB" id="5485953at2"/>
<reference evidence="1 2" key="1">
    <citation type="submission" date="2014-04" db="EMBL/GenBank/DDBJ databases">
        <title>Genome assembly of Hyalangium minutum DSM 14724.</title>
        <authorList>
            <person name="Sharma G."/>
            <person name="Subramanian S."/>
        </authorList>
    </citation>
    <scope>NUCLEOTIDE SEQUENCE [LARGE SCALE GENOMIC DNA]</scope>
    <source>
        <strain evidence="1 2">DSM 14724</strain>
    </source>
</reference>
<accession>A0A085WNB6</accession>
<dbReference type="EMBL" id="JMCB01000005">
    <property type="protein sequence ID" value="KFE69179.1"/>
    <property type="molecule type" value="Genomic_DNA"/>
</dbReference>
<evidence type="ECO:0000313" key="2">
    <source>
        <dbReference type="Proteomes" id="UP000028725"/>
    </source>
</evidence>
<dbReference type="Gene3D" id="2.120.10.70">
    <property type="entry name" value="Fucose-specific lectin"/>
    <property type="match status" value="1"/>
</dbReference>
<dbReference type="RefSeq" id="WP_044187978.1">
    <property type="nucleotide sequence ID" value="NZ_JMCB01000005.1"/>
</dbReference>
<evidence type="ECO:0000313" key="1">
    <source>
        <dbReference type="EMBL" id="KFE69179.1"/>
    </source>
</evidence>
<gene>
    <name evidence="1" type="ORF">DB31_7081</name>
</gene>
<comment type="caution">
    <text evidence="1">The sequence shown here is derived from an EMBL/GenBank/DDBJ whole genome shotgun (WGS) entry which is preliminary data.</text>
</comment>
<protein>
    <submittedName>
        <fullName evidence="1">Uncharacterized protein</fullName>
    </submittedName>
</protein>
<keyword evidence="2" id="KW-1185">Reference proteome</keyword>
<dbReference type="STRING" id="394096.DB31_7081"/>
<dbReference type="Proteomes" id="UP000028725">
    <property type="component" value="Unassembled WGS sequence"/>
</dbReference>
<proteinExistence type="predicted"/>
<dbReference type="PROSITE" id="PS51257">
    <property type="entry name" value="PROKAR_LIPOPROTEIN"/>
    <property type="match status" value="1"/>
</dbReference>
<dbReference type="AlphaFoldDB" id="A0A085WNB6"/>
<name>A0A085WNB6_9BACT</name>